<evidence type="ECO:0000313" key="3">
    <source>
        <dbReference type="Proteomes" id="UP000016931"/>
    </source>
</evidence>
<dbReference type="OrthoDB" id="2367685at2759"/>
<dbReference type="AlphaFoldDB" id="M3CAE4"/>
<evidence type="ECO:0000313" key="2">
    <source>
        <dbReference type="EMBL" id="EMF08820.1"/>
    </source>
</evidence>
<dbReference type="GeneID" id="27904150"/>
<feature type="compositionally biased region" description="Low complexity" evidence="1">
    <location>
        <begin position="149"/>
        <end position="160"/>
    </location>
</feature>
<organism evidence="2 3">
    <name type="scientific">Sphaerulina musiva (strain SO2202)</name>
    <name type="common">Poplar stem canker fungus</name>
    <name type="synonym">Septoria musiva</name>
    <dbReference type="NCBI Taxonomy" id="692275"/>
    <lineage>
        <taxon>Eukaryota</taxon>
        <taxon>Fungi</taxon>
        <taxon>Dikarya</taxon>
        <taxon>Ascomycota</taxon>
        <taxon>Pezizomycotina</taxon>
        <taxon>Dothideomycetes</taxon>
        <taxon>Dothideomycetidae</taxon>
        <taxon>Mycosphaerellales</taxon>
        <taxon>Mycosphaerellaceae</taxon>
        <taxon>Sphaerulina</taxon>
    </lineage>
</organism>
<dbReference type="OMA" id="WVRTYDP"/>
<feature type="compositionally biased region" description="Basic and acidic residues" evidence="1">
    <location>
        <begin position="191"/>
        <end position="215"/>
    </location>
</feature>
<dbReference type="STRING" id="692275.M3CAE4"/>
<dbReference type="Gene3D" id="2.20.70.10">
    <property type="match status" value="1"/>
</dbReference>
<dbReference type="HOGENOM" id="CLU_049761_0_1_1"/>
<evidence type="ECO:0000256" key="1">
    <source>
        <dbReference type="SAM" id="MobiDB-lite"/>
    </source>
</evidence>
<feature type="compositionally biased region" description="Basic and acidic residues" evidence="1">
    <location>
        <begin position="47"/>
        <end position="57"/>
    </location>
</feature>
<feature type="region of interest" description="Disordered" evidence="1">
    <location>
        <begin position="1"/>
        <end position="68"/>
    </location>
</feature>
<evidence type="ECO:0008006" key="4">
    <source>
        <dbReference type="Google" id="ProtNLM"/>
    </source>
</evidence>
<feature type="compositionally biased region" description="Polar residues" evidence="1">
    <location>
        <begin position="11"/>
        <end position="28"/>
    </location>
</feature>
<protein>
    <recommendedName>
        <fullName evidence="4">WW domain-containing protein</fullName>
    </recommendedName>
</protein>
<dbReference type="eggNOG" id="ENOG502RXVZ">
    <property type="taxonomic scope" value="Eukaryota"/>
</dbReference>
<sequence>MSDLPPPPSYEQATGSSTASRPSNNASSHLAVPGAGAGSGKSGIPVEYRRSMEDEARPLPQGWVRSYDPENSHQFFVDTTKEPPRSIWHHPYDDEEYVNSLSGAERERVEQESINYKRDHPPTKEDYIHAPSDDDDDDFLPAHYQNQTAAAGSAASGSNAQLPPRPDGKGGKDGKDGKGKEKISFGRKMKDKVTGMSHEEREQQRREREEQERRAYEQHVKIRNAMRKAAQTGEAQLIGKDKDGKNIYIEPPRTASYAGGYPGVGYGYSPYTPYNSNGIYSTPNARYVRPGMPYARPYGSPYGYGGYGGGYGGYGYNRGGYGGGMGMPVMGGLLGGALLGGLLF</sequence>
<feature type="compositionally biased region" description="Basic and acidic residues" evidence="1">
    <location>
        <begin position="104"/>
        <end position="132"/>
    </location>
</feature>
<dbReference type="RefSeq" id="XP_016756941.1">
    <property type="nucleotide sequence ID" value="XM_016907013.1"/>
</dbReference>
<dbReference type="EMBL" id="KB456270">
    <property type="protein sequence ID" value="EMF08820.1"/>
    <property type="molecule type" value="Genomic_DNA"/>
</dbReference>
<keyword evidence="3" id="KW-1185">Reference proteome</keyword>
<accession>M3CAE4</accession>
<name>M3CAE4_SPHMS</name>
<gene>
    <name evidence="2" type="ORF">SEPMUDRAFT_151742</name>
</gene>
<feature type="region of interest" description="Disordered" evidence="1">
    <location>
        <begin position="99"/>
        <end position="215"/>
    </location>
</feature>
<dbReference type="Proteomes" id="UP000016931">
    <property type="component" value="Unassembled WGS sequence"/>
</dbReference>
<feature type="compositionally biased region" description="Basic and acidic residues" evidence="1">
    <location>
        <begin position="166"/>
        <end position="184"/>
    </location>
</feature>
<reference evidence="2 3" key="1">
    <citation type="journal article" date="2012" name="PLoS Pathog.">
        <title>Diverse lifestyles and strategies of plant pathogenesis encoded in the genomes of eighteen Dothideomycetes fungi.</title>
        <authorList>
            <person name="Ohm R.A."/>
            <person name="Feau N."/>
            <person name="Henrissat B."/>
            <person name="Schoch C.L."/>
            <person name="Horwitz B.A."/>
            <person name="Barry K.W."/>
            <person name="Condon B.J."/>
            <person name="Copeland A.C."/>
            <person name="Dhillon B."/>
            <person name="Glaser F."/>
            <person name="Hesse C.N."/>
            <person name="Kosti I."/>
            <person name="LaButti K."/>
            <person name="Lindquist E.A."/>
            <person name="Lucas S."/>
            <person name="Salamov A.A."/>
            <person name="Bradshaw R.E."/>
            <person name="Ciuffetti L."/>
            <person name="Hamelin R.C."/>
            <person name="Kema G.H.J."/>
            <person name="Lawrence C."/>
            <person name="Scott J.A."/>
            <person name="Spatafora J.W."/>
            <person name="Turgeon B.G."/>
            <person name="de Wit P.J.G.M."/>
            <person name="Zhong S."/>
            <person name="Goodwin S.B."/>
            <person name="Grigoriev I.V."/>
        </authorList>
    </citation>
    <scope>NUCLEOTIDE SEQUENCE [LARGE SCALE GENOMIC DNA]</scope>
    <source>
        <strain evidence="2 3">SO2202</strain>
    </source>
</reference>
<proteinExistence type="predicted"/>